<dbReference type="InterPro" id="IPR007492">
    <property type="entry name" value="LytTR_DNA-bd_dom"/>
</dbReference>
<dbReference type="EMBL" id="JACYXJ010000004">
    <property type="protein sequence ID" value="MBD8876901.1"/>
    <property type="molecule type" value="Genomic_DNA"/>
</dbReference>
<feature type="region of interest" description="Disordered" evidence="1">
    <location>
        <begin position="276"/>
        <end position="297"/>
    </location>
</feature>
<feature type="compositionally biased region" description="Basic and acidic residues" evidence="1">
    <location>
        <begin position="152"/>
        <end position="174"/>
    </location>
</feature>
<dbReference type="Pfam" id="PF04397">
    <property type="entry name" value="LytTR"/>
    <property type="match status" value="1"/>
</dbReference>
<sequence>MKELSILSGLSAVLIAATQIAVPDGWHLLGAYGYWLVRIALEAALFIGGLQIAVQIAGVQRHRFVLVLATSLATLAPFVLATTAMDIILGLPELERLPMVGVPFEGQGNSHPVGDRLVVFVYELGFLLDNHLALCLLITAPWILRQSVETEDSAKEASSEERKETRPDGLDKVSEGVPTEDEVASEEVTSPPATPFLQQLEPAFETRLLRAEAQEHYVRLIGEAETRMILFRFADLMKLLPEEMGSQVHRSHWVAHDGVEHCYRDGSNLRLKMKDGSTVPVSRSNAKSAMERFGTSS</sequence>
<dbReference type="Gene3D" id="2.40.50.1020">
    <property type="entry name" value="LytTr DNA-binding domain"/>
    <property type="match status" value="1"/>
</dbReference>
<feature type="transmembrane region" description="Helical" evidence="2">
    <location>
        <begin position="64"/>
        <end position="89"/>
    </location>
</feature>
<dbReference type="RefSeq" id="WP_192109347.1">
    <property type="nucleotide sequence ID" value="NZ_JACYXJ010000004.1"/>
</dbReference>
<dbReference type="PROSITE" id="PS50930">
    <property type="entry name" value="HTH_LYTTR"/>
    <property type="match status" value="1"/>
</dbReference>
<gene>
    <name evidence="4" type="ORF">IG617_11450</name>
</gene>
<dbReference type="SMART" id="SM00850">
    <property type="entry name" value="LytTR"/>
    <property type="match status" value="1"/>
</dbReference>
<proteinExistence type="predicted"/>
<reference evidence="4 5" key="1">
    <citation type="submission" date="2020-09" db="EMBL/GenBank/DDBJ databases">
        <title>The genome sequence of type strain Labrenzia polysiphoniae KACC 19711.</title>
        <authorList>
            <person name="Liu Y."/>
        </authorList>
    </citation>
    <scope>NUCLEOTIDE SEQUENCE [LARGE SCALE GENOMIC DNA]</scope>
    <source>
        <strain evidence="4 5">KACC 19711</strain>
    </source>
</reference>
<keyword evidence="5" id="KW-1185">Reference proteome</keyword>
<evidence type="ECO:0000313" key="5">
    <source>
        <dbReference type="Proteomes" id="UP000615687"/>
    </source>
</evidence>
<feature type="transmembrane region" description="Helical" evidence="2">
    <location>
        <begin position="31"/>
        <end position="52"/>
    </location>
</feature>
<feature type="domain" description="HTH LytTR-type" evidence="3">
    <location>
        <begin position="208"/>
        <end position="295"/>
    </location>
</feature>
<evidence type="ECO:0000259" key="3">
    <source>
        <dbReference type="PROSITE" id="PS50930"/>
    </source>
</evidence>
<accession>A0ABR9CAH3</accession>
<evidence type="ECO:0000313" key="4">
    <source>
        <dbReference type="EMBL" id="MBD8876901.1"/>
    </source>
</evidence>
<comment type="caution">
    <text evidence="4">The sequence shown here is derived from an EMBL/GenBank/DDBJ whole genome shotgun (WGS) entry which is preliminary data.</text>
</comment>
<keyword evidence="2" id="KW-0472">Membrane</keyword>
<name>A0ABR9CAH3_9HYPH</name>
<evidence type="ECO:0000256" key="1">
    <source>
        <dbReference type="SAM" id="MobiDB-lite"/>
    </source>
</evidence>
<dbReference type="Proteomes" id="UP000615687">
    <property type="component" value="Unassembled WGS sequence"/>
</dbReference>
<organism evidence="4 5">
    <name type="scientific">Roseibium polysiphoniae</name>
    <dbReference type="NCBI Taxonomy" id="2571221"/>
    <lineage>
        <taxon>Bacteria</taxon>
        <taxon>Pseudomonadati</taxon>
        <taxon>Pseudomonadota</taxon>
        <taxon>Alphaproteobacteria</taxon>
        <taxon>Hyphomicrobiales</taxon>
        <taxon>Stappiaceae</taxon>
        <taxon>Roseibium</taxon>
    </lineage>
</organism>
<protein>
    <submittedName>
        <fullName evidence="4">LytTR family transcriptional regulator</fullName>
    </submittedName>
</protein>
<feature type="region of interest" description="Disordered" evidence="1">
    <location>
        <begin position="151"/>
        <end position="195"/>
    </location>
</feature>
<evidence type="ECO:0000256" key="2">
    <source>
        <dbReference type="SAM" id="Phobius"/>
    </source>
</evidence>
<keyword evidence="2" id="KW-1133">Transmembrane helix</keyword>
<keyword evidence="2" id="KW-0812">Transmembrane</keyword>